<dbReference type="GO" id="GO:0046872">
    <property type="term" value="F:metal ion binding"/>
    <property type="evidence" value="ECO:0007669"/>
    <property type="project" value="InterPro"/>
</dbReference>
<evidence type="ECO:0000259" key="1">
    <source>
        <dbReference type="Pfam" id="PF02655"/>
    </source>
</evidence>
<proteinExistence type="predicted"/>
<dbReference type="Proteomes" id="UP000494249">
    <property type="component" value="Unassembled WGS sequence"/>
</dbReference>
<dbReference type="SUPFAM" id="SSF56059">
    <property type="entry name" value="Glutathione synthetase ATP-binding domain-like"/>
    <property type="match status" value="1"/>
</dbReference>
<evidence type="ECO:0000313" key="2">
    <source>
        <dbReference type="EMBL" id="CAB3643355.1"/>
    </source>
</evidence>
<feature type="domain" description="ATP-grasp fold PylC-type" evidence="1">
    <location>
        <begin position="125"/>
        <end position="273"/>
    </location>
</feature>
<gene>
    <name evidence="2" type="ORF">LMG22037_00496</name>
</gene>
<evidence type="ECO:0000313" key="3">
    <source>
        <dbReference type="Proteomes" id="UP000494249"/>
    </source>
</evidence>
<sequence length="408" mass="43533">MISRPSTARAPFVAVAGLSVRMLAQSAARAGLRVVALDLFGDRDTREASELWFDIGGGGLAIDPARLAEALARCARLPGMLGWIDGSGLEPFVARLCSAAGLPRFIGNPAEASAQVRDPRRFFALLDELGIAHPPVAFTRPAAPQGWLVKRADGCGGTHVEPLASLAAHELAEQAYFQRQRRGRAMSALFLAARGRARVIGFAQQLTCTMGTLPFVHAGSVGPVDLPAAVEVRVRAAIAALCARVGLCGIHSCDFLLDGESFEVLEINTRPSSTMTLYETAAREAWPHGLLACHLDACRHGRLPPEPAPATCRAGQRVLFAPHAFEASQAFSDACMRDPHCRDVPMPGTRLEAGQPVCTLLVQAPSVDAVRHALDAHHALVVQRIETCREPSAPSSHESDRALLQCHS</sequence>
<dbReference type="InterPro" id="IPR003806">
    <property type="entry name" value="ATP-grasp_PylC-type"/>
</dbReference>
<dbReference type="GO" id="GO:0005524">
    <property type="term" value="F:ATP binding"/>
    <property type="evidence" value="ECO:0007669"/>
    <property type="project" value="InterPro"/>
</dbReference>
<reference evidence="2 3" key="1">
    <citation type="submission" date="2020-04" db="EMBL/GenBank/DDBJ databases">
        <authorList>
            <person name="De Canck E."/>
        </authorList>
    </citation>
    <scope>NUCLEOTIDE SEQUENCE [LARGE SCALE GENOMIC DNA]</scope>
    <source>
        <strain evidence="2 3">LMG 22037</strain>
    </source>
</reference>
<dbReference type="PIRSF" id="PIRSF016817">
    <property type="entry name" value="UCP016817_carboligase"/>
    <property type="match status" value="1"/>
</dbReference>
<dbReference type="Gene3D" id="3.30.470.20">
    <property type="entry name" value="ATP-grasp fold, B domain"/>
    <property type="match status" value="1"/>
</dbReference>
<accession>A0A6J4ZZD2</accession>
<dbReference type="Pfam" id="PF02655">
    <property type="entry name" value="ATP-grasp_3"/>
    <property type="match status" value="1"/>
</dbReference>
<protein>
    <recommendedName>
        <fullName evidence="1">ATP-grasp fold PylC-type domain-containing protein</fullName>
    </recommendedName>
</protein>
<organism evidence="2 3">
    <name type="scientific">Paraburkholderia phenoliruptrix</name>
    <dbReference type="NCBI Taxonomy" id="252970"/>
    <lineage>
        <taxon>Bacteria</taxon>
        <taxon>Pseudomonadati</taxon>
        <taxon>Pseudomonadota</taxon>
        <taxon>Betaproteobacteria</taxon>
        <taxon>Burkholderiales</taxon>
        <taxon>Burkholderiaceae</taxon>
        <taxon>Paraburkholderia</taxon>
    </lineage>
</organism>
<dbReference type="RefSeq" id="WP_035476981.1">
    <property type="nucleotide sequence ID" value="NZ_CADFGL010000001.1"/>
</dbReference>
<dbReference type="InterPro" id="IPR016677">
    <property type="entry name" value="UCP016817_carboligase"/>
</dbReference>
<name>A0A6J4ZZD2_9BURK</name>
<dbReference type="AlphaFoldDB" id="A0A6J4ZZD2"/>
<dbReference type="EMBL" id="CADIKB010000001">
    <property type="protein sequence ID" value="CAB3643355.1"/>
    <property type="molecule type" value="Genomic_DNA"/>
</dbReference>